<dbReference type="STRING" id="1798513.A3A40_00095"/>
<name>A0A1F6EJM0_9BACT</name>
<evidence type="ECO:0000313" key="1">
    <source>
        <dbReference type="EMBL" id="OGG73841.1"/>
    </source>
</evidence>
<sequence>MHTAPTHSLIKLLILLGLVLFGISIASAKTVPASAVRNCDRSNAPIINVTQKVVHTVDSGQAGNNWAFDDLNRQMKVYDNGDGTFCVESTNEGKFDSQGGQRSPGNTGVLTGNEDGTFKGGYQAVITGTLLEEPLWPTNGNVGTTDYQCDINGNCPGYISWPGQYFAPGFGFAYDFWGWAYKYQNCVWVNASTGNQGDILCGASGGGGAPGDPN</sequence>
<accession>A0A1F6EJM0</accession>
<protein>
    <submittedName>
        <fullName evidence="1">Uncharacterized protein</fullName>
    </submittedName>
</protein>
<dbReference type="EMBL" id="MFMA01000028">
    <property type="protein sequence ID" value="OGG73841.1"/>
    <property type="molecule type" value="Genomic_DNA"/>
</dbReference>
<organism evidence="1 2">
    <name type="scientific">Candidatus Kaiserbacteria bacterium RIFCSPLOWO2_01_FULL_54_20</name>
    <dbReference type="NCBI Taxonomy" id="1798513"/>
    <lineage>
        <taxon>Bacteria</taxon>
        <taxon>Candidatus Kaiseribacteriota</taxon>
    </lineage>
</organism>
<dbReference type="AlphaFoldDB" id="A0A1F6EJM0"/>
<dbReference type="Proteomes" id="UP000178427">
    <property type="component" value="Unassembled WGS sequence"/>
</dbReference>
<comment type="caution">
    <text evidence="1">The sequence shown here is derived from an EMBL/GenBank/DDBJ whole genome shotgun (WGS) entry which is preliminary data.</text>
</comment>
<proteinExistence type="predicted"/>
<evidence type="ECO:0000313" key="2">
    <source>
        <dbReference type="Proteomes" id="UP000178427"/>
    </source>
</evidence>
<reference evidence="1 2" key="1">
    <citation type="journal article" date="2016" name="Nat. Commun.">
        <title>Thousands of microbial genomes shed light on interconnected biogeochemical processes in an aquifer system.</title>
        <authorList>
            <person name="Anantharaman K."/>
            <person name="Brown C.T."/>
            <person name="Hug L.A."/>
            <person name="Sharon I."/>
            <person name="Castelle C.J."/>
            <person name="Probst A.J."/>
            <person name="Thomas B.C."/>
            <person name="Singh A."/>
            <person name="Wilkins M.J."/>
            <person name="Karaoz U."/>
            <person name="Brodie E.L."/>
            <person name="Williams K.H."/>
            <person name="Hubbard S.S."/>
            <person name="Banfield J.F."/>
        </authorList>
    </citation>
    <scope>NUCLEOTIDE SEQUENCE [LARGE SCALE GENOMIC DNA]</scope>
</reference>
<gene>
    <name evidence="1" type="ORF">A3A40_00095</name>
</gene>